<proteinExistence type="predicted"/>
<comment type="caution">
    <text evidence="1">The sequence shown here is derived from an EMBL/GenBank/DDBJ whole genome shotgun (WGS) entry which is preliminary data.</text>
</comment>
<protein>
    <submittedName>
        <fullName evidence="1">Uncharacterized protein</fullName>
    </submittedName>
</protein>
<organism evidence="1 2">
    <name type="scientific">Streptomyces violarus</name>
    <dbReference type="NCBI Taxonomy" id="67380"/>
    <lineage>
        <taxon>Bacteria</taxon>
        <taxon>Bacillati</taxon>
        <taxon>Actinomycetota</taxon>
        <taxon>Actinomycetes</taxon>
        <taxon>Kitasatosporales</taxon>
        <taxon>Streptomycetaceae</taxon>
        <taxon>Streptomyces</taxon>
    </lineage>
</organism>
<evidence type="ECO:0000313" key="2">
    <source>
        <dbReference type="Proteomes" id="UP000572907"/>
    </source>
</evidence>
<name>A0A7W4ZTN4_9ACTN</name>
<gene>
    <name evidence="1" type="ORF">FHS41_004949</name>
</gene>
<dbReference type="EMBL" id="JACHXE010000005">
    <property type="protein sequence ID" value="MBB3078418.1"/>
    <property type="molecule type" value="Genomic_DNA"/>
</dbReference>
<evidence type="ECO:0000313" key="1">
    <source>
        <dbReference type="EMBL" id="MBB3078418.1"/>
    </source>
</evidence>
<reference evidence="1 2" key="1">
    <citation type="submission" date="2020-08" db="EMBL/GenBank/DDBJ databases">
        <title>Genomic Encyclopedia of Type Strains, Phase III (KMG-III): the genomes of soil and plant-associated and newly described type strains.</title>
        <authorList>
            <person name="Whitman W."/>
        </authorList>
    </citation>
    <scope>NUCLEOTIDE SEQUENCE [LARGE SCALE GENOMIC DNA]</scope>
    <source>
        <strain evidence="1 2">CECT 3237</strain>
    </source>
</reference>
<keyword evidence="2" id="KW-1185">Reference proteome</keyword>
<dbReference type="AlphaFoldDB" id="A0A7W4ZTN4"/>
<sequence length="229" mass="25747">MTDLNPAERRLRLMMSELREVSAFEVDDALPGVVDPACEDVGAAFADITVSTGISLDSALKDCFVRFDRCSASWSMEDSENSLSGEFCITHLPAVVATEAPPTATELMTQDERQRYAEFRVLDDHPVSGTGAFAALRLNPETPTPEVWYHDFHYNLGGFRMALDYCRYLDALTLTKGTFGWQFLFCDVSFADDDFVGLGDELGEMLDVFPRLFPDHDYTDLRARLQERL</sequence>
<dbReference type="Proteomes" id="UP000572907">
    <property type="component" value="Unassembled WGS sequence"/>
</dbReference>
<accession>A0A7W4ZTN4</accession>
<dbReference type="RefSeq" id="WP_184595003.1">
    <property type="nucleotide sequence ID" value="NZ_BMUP01000002.1"/>
</dbReference>